<dbReference type="AlphaFoldDB" id="A0A6B0UL31"/>
<sequence>MGHWMFMMFPLPRCPFRTASKTLPLGTAPLGVWAASGLSGTVSLSLMSSVVSSDLLSERLKMGFSTPASGRGGLMSLLVALVAILMLATLFRGACPFPLMDTGSRLRYFLFLRM</sequence>
<name>A0A6B0UL31_IXORI</name>
<protein>
    <submittedName>
        <fullName evidence="2">Uncharacterized protein</fullName>
    </submittedName>
</protein>
<dbReference type="EMBL" id="GIFC01008293">
    <property type="protein sequence ID" value="MXU90376.1"/>
    <property type="molecule type" value="Transcribed_RNA"/>
</dbReference>
<evidence type="ECO:0000313" key="2">
    <source>
        <dbReference type="EMBL" id="MXU90376.1"/>
    </source>
</evidence>
<proteinExistence type="predicted"/>
<reference evidence="2" key="1">
    <citation type="submission" date="2019-12" db="EMBL/GenBank/DDBJ databases">
        <title>An insight into the sialome of adult female Ixodes ricinus ticks feeding for 6 days.</title>
        <authorList>
            <person name="Perner J."/>
            <person name="Ribeiro J.M.C."/>
        </authorList>
    </citation>
    <scope>NUCLEOTIDE SEQUENCE</scope>
    <source>
        <strain evidence="2">Semi-engorged</strain>
        <tissue evidence="2">Salivary glands</tissue>
    </source>
</reference>
<evidence type="ECO:0000256" key="1">
    <source>
        <dbReference type="SAM" id="Phobius"/>
    </source>
</evidence>
<organism evidence="2">
    <name type="scientific">Ixodes ricinus</name>
    <name type="common">Common tick</name>
    <name type="synonym">Acarus ricinus</name>
    <dbReference type="NCBI Taxonomy" id="34613"/>
    <lineage>
        <taxon>Eukaryota</taxon>
        <taxon>Metazoa</taxon>
        <taxon>Ecdysozoa</taxon>
        <taxon>Arthropoda</taxon>
        <taxon>Chelicerata</taxon>
        <taxon>Arachnida</taxon>
        <taxon>Acari</taxon>
        <taxon>Parasitiformes</taxon>
        <taxon>Ixodida</taxon>
        <taxon>Ixodoidea</taxon>
        <taxon>Ixodidae</taxon>
        <taxon>Ixodinae</taxon>
        <taxon>Ixodes</taxon>
    </lineage>
</organism>
<keyword evidence="1" id="KW-0472">Membrane</keyword>
<feature type="transmembrane region" description="Helical" evidence="1">
    <location>
        <begin position="77"/>
        <end position="99"/>
    </location>
</feature>
<keyword evidence="1" id="KW-0812">Transmembrane</keyword>
<keyword evidence="1" id="KW-1133">Transmembrane helix</keyword>
<accession>A0A6B0UL31</accession>